<organism evidence="4 5">
    <name type="scientific">Bradyrhizobium erythrophlei</name>
    <dbReference type="NCBI Taxonomy" id="1437360"/>
    <lineage>
        <taxon>Bacteria</taxon>
        <taxon>Pseudomonadati</taxon>
        <taxon>Pseudomonadota</taxon>
        <taxon>Alphaproteobacteria</taxon>
        <taxon>Hyphomicrobiales</taxon>
        <taxon>Nitrobacteraceae</taxon>
        <taxon>Bradyrhizobium</taxon>
    </lineage>
</organism>
<evidence type="ECO:0000256" key="1">
    <source>
        <dbReference type="ARBA" id="ARBA00022737"/>
    </source>
</evidence>
<dbReference type="PROSITE" id="PS50297">
    <property type="entry name" value="ANK_REP_REGION"/>
    <property type="match status" value="1"/>
</dbReference>
<evidence type="ECO:0000313" key="4">
    <source>
        <dbReference type="EMBL" id="SHN70572.1"/>
    </source>
</evidence>
<dbReference type="PANTHER" id="PTHR24173">
    <property type="entry name" value="ANKYRIN REPEAT CONTAINING"/>
    <property type="match status" value="1"/>
</dbReference>
<dbReference type="Proteomes" id="UP000184096">
    <property type="component" value="Chromosome I"/>
</dbReference>
<proteinExistence type="predicted"/>
<accession>A0A1M7TIJ4</accession>
<sequence length="252" mass="27218">MAEGPLPTLLFSSTVKRLPEGSQLLSSLIYVTLAGRPVDGWDIMGHPTARQIKPPSKTALFNAASRWDTAAVKMILAAAPELAETIDPGGRRALHVACAVRPGTSMLGEPNGIKTVTALLNAGAGLEVEVPMDEDEGDFRATPLWYAVARGENLPLVRFLLKRGADASYSLWAAVWRDDDVLCRELLKVKPRLNLRAHGETPIFYAARLKRLKTLDPLIKAGADPSIIDSHGRSAVDIARGHAICRKISSTV</sequence>
<gene>
    <name evidence="4" type="ORF">SAMN05444170_1769</name>
</gene>
<dbReference type="PANTHER" id="PTHR24173:SF74">
    <property type="entry name" value="ANKYRIN REPEAT DOMAIN-CONTAINING PROTEIN 16"/>
    <property type="match status" value="1"/>
</dbReference>
<dbReference type="AlphaFoldDB" id="A0A1M7TIJ4"/>
<dbReference type="EMBL" id="LT670849">
    <property type="protein sequence ID" value="SHN70572.1"/>
    <property type="molecule type" value="Genomic_DNA"/>
</dbReference>
<evidence type="ECO:0000313" key="5">
    <source>
        <dbReference type="Proteomes" id="UP000184096"/>
    </source>
</evidence>
<protein>
    <submittedName>
        <fullName evidence="4">Uncharacterized protein</fullName>
    </submittedName>
</protein>
<name>A0A1M7TIJ4_9BRAD</name>
<keyword evidence="2 3" id="KW-0040">ANK repeat</keyword>
<dbReference type="PROSITE" id="PS50088">
    <property type="entry name" value="ANK_REPEAT"/>
    <property type="match status" value="2"/>
</dbReference>
<dbReference type="Gene3D" id="1.25.40.20">
    <property type="entry name" value="Ankyrin repeat-containing domain"/>
    <property type="match status" value="2"/>
</dbReference>
<keyword evidence="1" id="KW-0677">Repeat</keyword>
<feature type="repeat" description="ANK" evidence="3">
    <location>
        <begin position="139"/>
        <end position="168"/>
    </location>
</feature>
<evidence type="ECO:0000256" key="2">
    <source>
        <dbReference type="ARBA" id="ARBA00023043"/>
    </source>
</evidence>
<feature type="repeat" description="ANK" evidence="3">
    <location>
        <begin position="198"/>
        <end position="230"/>
    </location>
</feature>
<evidence type="ECO:0000256" key="3">
    <source>
        <dbReference type="PROSITE-ProRule" id="PRU00023"/>
    </source>
</evidence>
<dbReference type="Pfam" id="PF12796">
    <property type="entry name" value="Ank_2"/>
    <property type="match status" value="1"/>
</dbReference>
<dbReference type="SMART" id="SM00248">
    <property type="entry name" value="ANK"/>
    <property type="match status" value="3"/>
</dbReference>
<dbReference type="InterPro" id="IPR002110">
    <property type="entry name" value="Ankyrin_rpt"/>
</dbReference>
<reference evidence="5" key="1">
    <citation type="submission" date="2016-11" db="EMBL/GenBank/DDBJ databases">
        <authorList>
            <person name="Varghese N."/>
            <person name="Submissions S."/>
        </authorList>
    </citation>
    <scope>NUCLEOTIDE SEQUENCE [LARGE SCALE GENOMIC DNA]</scope>
    <source>
        <strain evidence="5">GAS401</strain>
    </source>
</reference>
<dbReference type="SUPFAM" id="SSF48403">
    <property type="entry name" value="Ankyrin repeat"/>
    <property type="match status" value="1"/>
</dbReference>
<keyword evidence="5" id="KW-1185">Reference proteome</keyword>
<dbReference type="InterPro" id="IPR036770">
    <property type="entry name" value="Ankyrin_rpt-contain_sf"/>
</dbReference>